<protein>
    <submittedName>
        <fullName evidence="2">Uncharacterized protein</fullName>
    </submittedName>
</protein>
<evidence type="ECO:0000313" key="2">
    <source>
        <dbReference type="EMBL" id="KAF6218372.1"/>
    </source>
</evidence>
<feature type="compositionally biased region" description="Pro residues" evidence="1">
    <location>
        <begin position="186"/>
        <end position="198"/>
    </location>
</feature>
<feature type="compositionally biased region" description="Pro residues" evidence="1">
    <location>
        <begin position="139"/>
        <end position="149"/>
    </location>
</feature>
<gene>
    <name evidence="2" type="ORF">HO133_005719</name>
</gene>
<reference evidence="2 3" key="1">
    <citation type="journal article" date="2020" name="Genomics">
        <title>Complete, high-quality genomes from long-read metagenomic sequencing of two wolf lichen thalli reveals enigmatic genome architecture.</title>
        <authorList>
            <person name="McKenzie S.K."/>
            <person name="Walston R.F."/>
            <person name="Allen J.L."/>
        </authorList>
    </citation>
    <scope>NUCLEOTIDE SEQUENCE [LARGE SCALE GENOMIC DNA]</scope>
    <source>
        <strain evidence="2">WasteWater1</strain>
    </source>
</reference>
<feature type="compositionally biased region" description="Low complexity" evidence="1">
    <location>
        <begin position="199"/>
        <end position="209"/>
    </location>
</feature>
<sequence length="395" mass="44133">MAPPPITPSPHRFITSKPANPAPKPSSSLRFQQGAPQSISSQRFTPAPRFNFSSTQKPTTENAAVATQHASPLSRRPHLAGAIRNRSREDIEETGSDNEETEGLENDESTFARPTQPTSKRRRPNPPEAVIISSESSSPSPPPTTPPYPTIEGEDHEAVSYNDLNPHAQPRFVLPRPKSTGTPSIPSRPPLILPPRSPSPTTATPAFFSPHRRGQKYIPGGLASSVRDWIVETSQQVHNRSHARRGEEEFWDMRFRAGECRAEDPNEGMILVQERSGAKRWMLVGKGRGETKAEVGCIVGIREPTWEVQVGHENYMVAVEWKDLYVTGGRFIQLDRAQMQNSELVENFKAYEQRIFPNTKLSCITRKELDLLKNQAPDEHWLFETARLVEETAGS</sequence>
<feature type="compositionally biased region" description="Polar residues" evidence="1">
    <location>
        <begin position="29"/>
        <end position="44"/>
    </location>
</feature>
<feature type="compositionally biased region" description="Low complexity" evidence="1">
    <location>
        <begin position="128"/>
        <end position="138"/>
    </location>
</feature>
<comment type="caution">
    <text evidence="2">The sequence shown here is derived from an EMBL/GenBank/DDBJ whole genome shotgun (WGS) entry which is preliminary data.</text>
</comment>
<feature type="compositionally biased region" description="Acidic residues" evidence="1">
    <location>
        <begin position="90"/>
        <end position="108"/>
    </location>
</feature>
<organism evidence="2 3">
    <name type="scientific">Letharia lupina</name>
    <dbReference type="NCBI Taxonomy" id="560253"/>
    <lineage>
        <taxon>Eukaryota</taxon>
        <taxon>Fungi</taxon>
        <taxon>Dikarya</taxon>
        <taxon>Ascomycota</taxon>
        <taxon>Pezizomycotina</taxon>
        <taxon>Lecanoromycetes</taxon>
        <taxon>OSLEUM clade</taxon>
        <taxon>Lecanoromycetidae</taxon>
        <taxon>Lecanorales</taxon>
        <taxon>Lecanorineae</taxon>
        <taxon>Parmeliaceae</taxon>
        <taxon>Letharia</taxon>
    </lineage>
</organism>
<dbReference type="RefSeq" id="XP_037147807.1">
    <property type="nucleotide sequence ID" value="XM_037296626.1"/>
</dbReference>
<dbReference type="AlphaFoldDB" id="A0A8H6C7G4"/>
<accession>A0A8H6C7G4</accession>
<proteinExistence type="predicted"/>
<evidence type="ECO:0000256" key="1">
    <source>
        <dbReference type="SAM" id="MobiDB-lite"/>
    </source>
</evidence>
<feature type="compositionally biased region" description="Polar residues" evidence="1">
    <location>
        <begin position="51"/>
        <end position="62"/>
    </location>
</feature>
<feature type="region of interest" description="Disordered" evidence="1">
    <location>
        <begin position="1"/>
        <end position="153"/>
    </location>
</feature>
<feature type="region of interest" description="Disordered" evidence="1">
    <location>
        <begin position="167"/>
        <end position="213"/>
    </location>
</feature>
<dbReference type="Proteomes" id="UP000593566">
    <property type="component" value="Unassembled WGS sequence"/>
</dbReference>
<dbReference type="EMBL" id="JACCJB010000022">
    <property type="protein sequence ID" value="KAF6218372.1"/>
    <property type="molecule type" value="Genomic_DNA"/>
</dbReference>
<keyword evidence="3" id="KW-1185">Reference proteome</keyword>
<dbReference type="GeneID" id="59334124"/>
<evidence type="ECO:0000313" key="3">
    <source>
        <dbReference type="Proteomes" id="UP000593566"/>
    </source>
</evidence>
<name>A0A8H6C7G4_9LECA</name>